<feature type="signal peptide" evidence="1">
    <location>
        <begin position="1"/>
        <end position="20"/>
    </location>
</feature>
<keyword evidence="1" id="KW-0732">Signal</keyword>
<dbReference type="STRING" id="461836.A0A0L0D7D8"/>
<dbReference type="PANTHER" id="PTHR12861">
    <property type="entry name" value="TRANSLOCON-ASSOCIATED PROTEIN, BETA SUBUNIT PRECURSOR TRAP-BETA SIGNAL SEQUENCE RECEPTOR BETA SUBUNIT"/>
    <property type="match status" value="1"/>
</dbReference>
<sequence length="186" mass="19986">MKFVVVGLVVLAALCALAAGEGAQLLARKDILSSTVVKDRDMTIQFTVFNVGSSTAYDIKLDDVEHNDELFELKVGLPSVSWPVLPAGANLTHTYVVVPKFEGVIPIGGARLSYRPTRGADVKYAVTSALGELPVNSLQLFRKIHGGNYEVFGKFLGAAVATLVFPFLLWAYARATTTDGLANSKR</sequence>
<dbReference type="GO" id="GO:0005783">
    <property type="term" value="C:endoplasmic reticulum"/>
    <property type="evidence" value="ECO:0007669"/>
    <property type="project" value="TreeGrafter"/>
</dbReference>
<evidence type="ECO:0000313" key="2">
    <source>
        <dbReference type="EMBL" id="KNC48269.1"/>
    </source>
</evidence>
<feature type="chain" id="PRO_5005537231" description="Translocon-associated protein subunit beta" evidence="1">
    <location>
        <begin position="21"/>
        <end position="186"/>
    </location>
</feature>
<evidence type="ECO:0008006" key="4">
    <source>
        <dbReference type="Google" id="ProtNLM"/>
    </source>
</evidence>
<evidence type="ECO:0000313" key="3">
    <source>
        <dbReference type="Proteomes" id="UP000054408"/>
    </source>
</evidence>
<dbReference type="Proteomes" id="UP000054408">
    <property type="component" value="Unassembled WGS sequence"/>
</dbReference>
<reference evidence="2 3" key="1">
    <citation type="submission" date="2010-05" db="EMBL/GenBank/DDBJ databases">
        <title>The Genome Sequence of Thecamonas trahens ATCC 50062.</title>
        <authorList>
            <consortium name="The Broad Institute Genome Sequencing Platform"/>
            <person name="Russ C."/>
            <person name="Cuomo C."/>
            <person name="Shea T."/>
            <person name="Young S.K."/>
            <person name="Zeng Q."/>
            <person name="Koehrsen M."/>
            <person name="Haas B."/>
            <person name="Borodovsky M."/>
            <person name="Guigo R."/>
            <person name="Alvarado L."/>
            <person name="Berlin A."/>
            <person name="Bochicchio J."/>
            <person name="Borenstein D."/>
            <person name="Chapman S."/>
            <person name="Chen Z."/>
            <person name="Freedman E."/>
            <person name="Gellesch M."/>
            <person name="Goldberg J."/>
            <person name="Griggs A."/>
            <person name="Gujja S."/>
            <person name="Heilman E."/>
            <person name="Heiman D."/>
            <person name="Hepburn T."/>
            <person name="Howarth C."/>
            <person name="Jen D."/>
            <person name="Larson L."/>
            <person name="Mehta T."/>
            <person name="Park D."/>
            <person name="Pearson M."/>
            <person name="Roberts A."/>
            <person name="Saif S."/>
            <person name="Shenoy N."/>
            <person name="Sisk P."/>
            <person name="Stolte C."/>
            <person name="Sykes S."/>
            <person name="Thomson T."/>
            <person name="Walk T."/>
            <person name="White J."/>
            <person name="Yandava C."/>
            <person name="Burger G."/>
            <person name="Gray M.W."/>
            <person name="Holland P.W.H."/>
            <person name="King N."/>
            <person name="Lang F.B.F."/>
            <person name="Roger A.J."/>
            <person name="Ruiz-Trillo I."/>
            <person name="Lander E."/>
            <person name="Nusbaum C."/>
        </authorList>
    </citation>
    <scope>NUCLEOTIDE SEQUENCE [LARGE SCALE GENOMIC DNA]</scope>
    <source>
        <strain evidence="2 3">ATCC 50062</strain>
    </source>
</reference>
<keyword evidence="3" id="KW-1185">Reference proteome</keyword>
<accession>A0A0L0D7D8</accession>
<dbReference type="GeneID" id="25564038"/>
<dbReference type="OMA" id="YGFFNYT"/>
<dbReference type="Pfam" id="PF05753">
    <property type="entry name" value="TRAP_beta"/>
    <property type="match status" value="1"/>
</dbReference>
<protein>
    <recommendedName>
        <fullName evidence="4">Translocon-associated protein subunit beta</fullName>
    </recommendedName>
</protein>
<dbReference type="eggNOG" id="KOG3317">
    <property type="taxonomic scope" value="Eukaryota"/>
</dbReference>
<dbReference type="RefSeq" id="XP_013758836.1">
    <property type="nucleotide sequence ID" value="XM_013903382.1"/>
</dbReference>
<proteinExistence type="predicted"/>
<gene>
    <name evidence="2" type="ORF">AMSG_04499</name>
</gene>
<dbReference type="OrthoDB" id="5860827at2759"/>
<dbReference type="AlphaFoldDB" id="A0A0L0D7D8"/>
<name>A0A0L0D7D8_THETB</name>
<dbReference type="PANTHER" id="PTHR12861:SF3">
    <property type="entry name" value="TRANSLOCON-ASSOCIATED PROTEIN SUBUNIT BETA"/>
    <property type="match status" value="1"/>
</dbReference>
<organism evidence="2 3">
    <name type="scientific">Thecamonas trahens ATCC 50062</name>
    <dbReference type="NCBI Taxonomy" id="461836"/>
    <lineage>
        <taxon>Eukaryota</taxon>
        <taxon>Apusozoa</taxon>
        <taxon>Apusomonadida</taxon>
        <taxon>Apusomonadidae</taxon>
        <taxon>Thecamonas</taxon>
    </lineage>
</organism>
<evidence type="ECO:0000256" key="1">
    <source>
        <dbReference type="SAM" id="SignalP"/>
    </source>
</evidence>
<dbReference type="EMBL" id="GL349450">
    <property type="protein sequence ID" value="KNC48269.1"/>
    <property type="molecule type" value="Genomic_DNA"/>
</dbReference>